<comment type="caution">
    <text evidence="1">The sequence shown here is derived from an EMBL/GenBank/DDBJ whole genome shotgun (WGS) entry which is preliminary data.</text>
</comment>
<accession>A0A9P5PGB0</accession>
<dbReference type="Proteomes" id="UP000772434">
    <property type="component" value="Unassembled WGS sequence"/>
</dbReference>
<name>A0A9P5PGB0_9AGAR</name>
<dbReference type="AlphaFoldDB" id="A0A9P5PGB0"/>
<dbReference type="EMBL" id="JADNRY010000148">
    <property type="protein sequence ID" value="KAF9063338.1"/>
    <property type="molecule type" value="Genomic_DNA"/>
</dbReference>
<sequence length="184" mass="20927">MIYTKNFDGMMDIIPYIPVYSFIPICPSFNAEDANVYVRSSDNVLFGLHAVNIEVVTGGFPFDSSYSTVPGVPDIPEPAALLEKLFVYFYPNSPEIEFADFPTFQDLLSFAESAARYHIRPATMIGKEFLRRYVLSHPREILAFAAKHSYYSLVKEVARTEFMNTSLAEVKELLSNDHLYGIWV</sequence>
<keyword evidence="2" id="KW-1185">Reference proteome</keyword>
<evidence type="ECO:0008006" key="3">
    <source>
        <dbReference type="Google" id="ProtNLM"/>
    </source>
</evidence>
<evidence type="ECO:0000313" key="1">
    <source>
        <dbReference type="EMBL" id="KAF9063338.1"/>
    </source>
</evidence>
<gene>
    <name evidence="1" type="ORF">BDP27DRAFT_1368072</name>
</gene>
<reference evidence="1" key="1">
    <citation type="submission" date="2020-11" db="EMBL/GenBank/DDBJ databases">
        <authorList>
            <consortium name="DOE Joint Genome Institute"/>
            <person name="Ahrendt S."/>
            <person name="Riley R."/>
            <person name="Andreopoulos W."/>
            <person name="Labutti K."/>
            <person name="Pangilinan J."/>
            <person name="Ruiz-Duenas F.J."/>
            <person name="Barrasa J.M."/>
            <person name="Sanchez-Garcia M."/>
            <person name="Camarero S."/>
            <person name="Miyauchi S."/>
            <person name="Serrano A."/>
            <person name="Linde D."/>
            <person name="Babiker R."/>
            <person name="Drula E."/>
            <person name="Ayuso-Fernandez I."/>
            <person name="Pacheco R."/>
            <person name="Padilla G."/>
            <person name="Ferreira P."/>
            <person name="Barriuso J."/>
            <person name="Kellner H."/>
            <person name="Castanera R."/>
            <person name="Alfaro M."/>
            <person name="Ramirez L."/>
            <person name="Pisabarro A.G."/>
            <person name="Kuo A."/>
            <person name="Tritt A."/>
            <person name="Lipzen A."/>
            <person name="He G."/>
            <person name="Yan M."/>
            <person name="Ng V."/>
            <person name="Cullen D."/>
            <person name="Martin F."/>
            <person name="Rosso M.-N."/>
            <person name="Henrissat B."/>
            <person name="Hibbett D."/>
            <person name="Martinez A.T."/>
            <person name="Grigoriev I.V."/>
        </authorList>
    </citation>
    <scope>NUCLEOTIDE SEQUENCE</scope>
    <source>
        <strain evidence="1">AH 40177</strain>
    </source>
</reference>
<proteinExistence type="predicted"/>
<protein>
    <recommendedName>
        <fullName evidence="3">BTB domain-containing protein</fullName>
    </recommendedName>
</protein>
<dbReference type="OrthoDB" id="3184970at2759"/>
<organism evidence="1 2">
    <name type="scientific">Rhodocollybia butyracea</name>
    <dbReference type="NCBI Taxonomy" id="206335"/>
    <lineage>
        <taxon>Eukaryota</taxon>
        <taxon>Fungi</taxon>
        <taxon>Dikarya</taxon>
        <taxon>Basidiomycota</taxon>
        <taxon>Agaricomycotina</taxon>
        <taxon>Agaricomycetes</taxon>
        <taxon>Agaricomycetidae</taxon>
        <taxon>Agaricales</taxon>
        <taxon>Marasmiineae</taxon>
        <taxon>Omphalotaceae</taxon>
        <taxon>Rhodocollybia</taxon>
    </lineage>
</organism>
<evidence type="ECO:0000313" key="2">
    <source>
        <dbReference type="Proteomes" id="UP000772434"/>
    </source>
</evidence>